<keyword evidence="2 4" id="KW-0479">Metal-binding</keyword>
<protein>
    <recommendedName>
        <fullName evidence="4">Carbonic anhydrase</fullName>
        <ecNumber evidence="4">4.2.1.1</ecNumber>
    </recommendedName>
</protein>
<dbReference type="GO" id="GO:0004089">
    <property type="term" value="F:carbonate dehydratase activity"/>
    <property type="evidence" value="ECO:0007669"/>
    <property type="project" value="UniProtKB-UniRule"/>
</dbReference>
<dbReference type="PANTHER" id="PTHR18952">
    <property type="entry name" value="CARBONIC ANHYDRASE"/>
    <property type="match status" value="1"/>
</dbReference>
<dbReference type="Gene3D" id="3.10.200.10">
    <property type="entry name" value="Alpha carbonic anhydrase"/>
    <property type="match status" value="1"/>
</dbReference>
<dbReference type="InterPro" id="IPR018338">
    <property type="entry name" value="Carbonic_anhydrase_a-class_CS"/>
</dbReference>
<dbReference type="InterPro" id="IPR023561">
    <property type="entry name" value="Carbonic_anhydrase_a-class"/>
</dbReference>
<comment type="function">
    <text evidence="4">Reversible hydration of carbon dioxide.</text>
</comment>
<evidence type="ECO:0000259" key="5">
    <source>
        <dbReference type="PROSITE" id="PS51144"/>
    </source>
</evidence>
<evidence type="ECO:0000313" key="7">
    <source>
        <dbReference type="Proteomes" id="UP001283361"/>
    </source>
</evidence>
<comment type="cofactor">
    <cofactor evidence="4">
        <name>Zn(2+)</name>
        <dbReference type="ChEBI" id="CHEBI:29105"/>
    </cofactor>
</comment>
<comment type="catalytic activity">
    <reaction evidence="4">
        <text>hydrogencarbonate + H(+) = CO2 + H2O</text>
        <dbReference type="Rhea" id="RHEA:10748"/>
        <dbReference type="ChEBI" id="CHEBI:15377"/>
        <dbReference type="ChEBI" id="CHEBI:15378"/>
        <dbReference type="ChEBI" id="CHEBI:16526"/>
        <dbReference type="ChEBI" id="CHEBI:17544"/>
        <dbReference type="EC" id="4.2.1.1"/>
    </reaction>
</comment>
<dbReference type="GO" id="GO:0006730">
    <property type="term" value="P:one-carbon metabolic process"/>
    <property type="evidence" value="ECO:0007669"/>
    <property type="project" value="TreeGrafter"/>
</dbReference>
<sequence length="474" mass="53802">MESSRWHAWWSYDSGISGPNYWGRLNPNWSLCKKGRNQSPVNIEPKALLFDPSLTPLDIRGSAISGVLVNMGHSLTLDIELSSHWSRGVNISGGPLSYTYRVSQLRVHFSHSDTDGSEHTVEGKGFTAEIHIFAYNSELYENITSAMTSPRGVLCVAIFLKVSNTTNPNFERIHRALDDVLYKGDRREISYLEMRGLLPQTDHYMTYEGSLTQPACHETVTWVIYNKPVYISSSQIAGLRRLKQDTKSNPVLLMAGNIRPVQPLNQRTIRTNINLGEGACSMKRGINYAATTFLESALPRRPGKGSRKILRAPTSKYQVTLIQPTYQTGVSGLYPKNSNRASDTWDQNYSKKDGRFITTCSWCHHNDDNIASSRRSILRVFCTCLLYNVVSFFFTITCWDSCTAHCEQQITQTAIASVSRFFSAHCEQQVSQTANASRFFHLIVNRKFPRVPKRLFQDFFQFSPHLHSELCVER</sequence>
<evidence type="ECO:0000256" key="3">
    <source>
        <dbReference type="ARBA" id="ARBA00022833"/>
    </source>
</evidence>
<name>A0AAE0YB97_9GAST</name>
<evidence type="ECO:0000256" key="2">
    <source>
        <dbReference type="ARBA" id="ARBA00022723"/>
    </source>
</evidence>
<dbReference type="Proteomes" id="UP001283361">
    <property type="component" value="Unassembled WGS sequence"/>
</dbReference>
<evidence type="ECO:0000256" key="4">
    <source>
        <dbReference type="RuleBase" id="RU367011"/>
    </source>
</evidence>
<keyword evidence="7" id="KW-1185">Reference proteome</keyword>
<comment type="similarity">
    <text evidence="1 4">Belongs to the alpha-carbonic anhydrase family.</text>
</comment>
<keyword evidence="4" id="KW-0456">Lyase</keyword>
<dbReference type="SUPFAM" id="SSF51069">
    <property type="entry name" value="Carbonic anhydrase"/>
    <property type="match status" value="1"/>
</dbReference>
<dbReference type="Pfam" id="PF00194">
    <property type="entry name" value="Carb_anhydrase"/>
    <property type="match status" value="1"/>
</dbReference>
<keyword evidence="3 4" id="KW-0862">Zinc</keyword>
<dbReference type="EMBL" id="JAWDGP010006596">
    <property type="protein sequence ID" value="KAK3738480.1"/>
    <property type="molecule type" value="Genomic_DNA"/>
</dbReference>
<comment type="caution">
    <text evidence="6">The sequence shown here is derived from an EMBL/GenBank/DDBJ whole genome shotgun (WGS) entry which is preliminary data.</text>
</comment>
<accession>A0AAE0YB97</accession>
<dbReference type="PROSITE" id="PS00162">
    <property type="entry name" value="ALPHA_CA_1"/>
    <property type="match status" value="1"/>
</dbReference>
<dbReference type="GO" id="GO:0008270">
    <property type="term" value="F:zinc ion binding"/>
    <property type="evidence" value="ECO:0007669"/>
    <property type="project" value="UniProtKB-UniRule"/>
</dbReference>
<evidence type="ECO:0000256" key="1">
    <source>
        <dbReference type="ARBA" id="ARBA00010718"/>
    </source>
</evidence>
<dbReference type="InterPro" id="IPR036398">
    <property type="entry name" value="CA_dom_sf"/>
</dbReference>
<proteinExistence type="inferred from homology"/>
<evidence type="ECO:0000313" key="6">
    <source>
        <dbReference type="EMBL" id="KAK3738480.1"/>
    </source>
</evidence>
<dbReference type="PROSITE" id="PS51144">
    <property type="entry name" value="ALPHA_CA_2"/>
    <property type="match status" value="1"/>
</dbReference>
<reference evidence="6" key="1">
    <citation type="journal article" date="2023" name="G3 (Bethesda)">
        <title>A reference genome for the long-term kleptoplast-retaining sea slug Elysia crispata morphotype clarki.</title>
        <authorList>
            <person name="Eastman K.E."/>
            <person name="Pendleton A.L."/>
            <person name="Shaikh M.A."/>
            <person name="Suttiyut T."/>
            <person name="Ogas R."/>
            <person name="Tomko P."/>
            <person name="Gavelis G."/>
            <person name="Widhalm J.R."/>
            <person name="Wisecaver J.H."/>
        </authorList>
    </citation>
    <scope>NUCLEOTIDE SEQUENCE</scope>
    <source>
        <strain evidence="6">ECLA1</strain>
    </source>
</reference>
<organism evidence="6 7">
    <name type="scientific">Elysia crispata</name>
    <name type="common">lettuce slug</name>
    <dbReference type="NCBI Taxonomy" id="231223"/>
    <lineage>
        <taxon>Eukaryota</taxon>
        <taxon>Metazoa</taxon>
        <taxon>Spiralia</taxon>
        <taxon>Lophotrochozoa</taxon>
        <taxon>Mollusca</taxon>
        <taxon>Gastropoda</taxon>
        <taxon>Heterobranchia</taxon>
        <taxon>Euthyneura</taxon>
        <taxon>Panpulmonata</taxon>
        <taxon>Sacoglossa</taxon>
        <taxon>Placobranchoidea</taxon>
        <taxon>Plakobranchidae</taxon>
        <taxon>Elysia</taxon>
    </lineage>
</organism>
<dbReference type="PANTHER" id="PTHR18952:SF208">
    <property type="entry name" value="CARBONIC ANHYDRASE XA-RELATED"/>
    <property type="match status" value="1"/>
</dbReference>
<gene>
    <name evidence="6" type="ORF">RRG08_034770</name>
</gene>
<dbReference type="SMART" id="SM01057">
    <property type="entry name" value="Carb_anhydrase"/>
    <property type="match status" value="1"/>
</dbReference>
<dbReference type="EC" id="4.2.1.1" evidence="4"/>
<feature type="domain" description="Alpha-carbonic anhydrase" evidence="5">
    <location>
        <begin position="8"/>
        <end position="273"/>
    </location>
</feature>
<dbReference type="InterPro" id="IPR001148">
    <property type="entry name" value="CA_dom"/>
</dbReference>
<dbReference type="AlphaFoldDB" id="A0AAE0YB97"/>